<evidence type="ECO:0000313" key="2">
    <source>
        <dbReference type="Proteomes" id="UP001264980"/>
    </source>
</evidence>
<protein>
    <submittedName>
        <fullName evidence="1">Uncharacterized protein</fullName>
    </submittedName>
</protein>
<dbReference type="Proteomes" id="UP001264980">
    <property type="component" value="Unassembled WGS sequence"/>
</dbReference>
<organism evidence="1 2">
    <name type="scientific">Dyadobacter fermentans</name>
    <dbReference type="NCBI Taxonomy" id="94254"/>
    <lineage>
        <taxon>Bacteria</taxon>
        <taxon>Pseudomonadati</taxon>
        <taxon>Bacteroidota</taxon>
        <taxon>Cytophagia</taxon>
        <taxon>Cytophagales</taxon>
        <taxon>Spirosomataceae</taxon>
        <taxon>Dyadobacter</taxon>
    </lineage>
</organism>
<name>A0ABU1QYQ2_9BACT</name>
<keyword evidence="2" id="KW-1185">Reference proteome</keyword>
<reference evidence="1 2" key="1">
    <citation type="submission" date="2023-07" db="EMBL/GenBank/DDBJ databases">
        <title>Sorghum-associated microbial communities from plants grown in Nebraska, USA.</title>
        <authorList>
            <person name="Schachtman D."/>
        </authorList>
    </citation>
    <scope>NUCLEOTIDE SEQUENCE [LARGE SCALE GENOMIC DNA]</scope>
    <source>
        <strain evidence="1 2">BE57</strain>
    </source>
</reference>
<evidence type="ECO:0000313" key="1">
    <source>
        <dbReference type="EMBL" id="MDR6806228.1"/>
    </source>
</evidence>
<dbReference type="EMBL" id="JAVDTI010000003">
    <property type="protein sequence ID" value="MDR6806228.1"/>
    <property type="molecule type" value="Genomic_DNA"/>
</dbReference>
<accession>A0ABU1QYQ2</accession>
<proteinExistence type="predicted"/>
<sequence length="62" mass="7060">MINTKLKPHPDQDLCQVMVIENKMLWAIPALSLLEWPLGMYMNTGEEGQQPSDGRLNTDLFS</sequence>
<gene>
    <name evidence="1" type="ORF">J2W84_003276</name>
</gene>
<comment type="caution">
    <text evidence="1">The sequence shown here is derived from an EMBL/GenBank/DDBJ whole genome shotgun (WGS) entry which is preliminary data.</text>
</comment>